<dbReference type="InterPro" id="IPR012505">
    <property type="entry name" value="YbbR"/>
</dbReference>
<keyword evidence="2" id="KW-1185">Reference proteome</keyword>
<dbReference type="Proteomes" id="UP001341444">
    <property type="component" value="Unassembled WGS sequence"/>
</dbReference>
<dbReference type="EMBL" id="JARMAB010000017">
    <property type="protein sequence ID" value="MED1203882.1"/>
    <property type="molecule type" value="Genomic_DNA"/>
</dbReference>
<dbReference type="PANTHER" id="PTHR37804:SF1">
    <property type="entry name" value="CDAA REGULATORY PROTEIN CDAR"/>
    <property type="match status" value="1"/>
</dbReference>
<gene>
    <name evidence="1" type="ORF">P4T90_12480</name>
</gene>
<comment type="caution">
    <text evidence="1">The sequence shown here is derived from an EMBL/GenBank/DDBJ whole genome shotgun (WGS) entry which is preliminary data.</text>
</comment>
<reference evidence="1 2" key="1">
    <citation type="submission" date="2023-03" db="EMBL/GenBank/DDBJ databases">
        <title>Bacillus Genome Sequencing.</title>
        <authorList>
            <person name="Dunlap C."/>
        </authorList>
    </citation>
    <scope>NUCLEOTIDE SEQUENCE [LARGE SCALE GENOMIC DNA]</scope>
    <source>
        <strain evidence="1 2">B-23453</strain>
    </source>
</reference>
<dbReference type="InterPro" id="IPR053154">
    <property type="entry name" value="c-di-AMP_regulator"/>
</dbReference>
<dbReference type="Pfam" id="PF07949">
    <property type="entry name" value="YbbR"/>
    <property type="match status" value="4"/>
</dbReference>
<name>A0ABU6MKW8_9BACI</name>
<dbReference type="Gene3D" id="2.170.120.40">
    <property type="entry name" value="YbbR-like domain"/>
    <property type="match status" value="2"/>
</dbReference>
<organism evidence="1 2">
    <name type="scientific">Heyndrickxia acidicola</name>
    <dbReference type="NCBI Taxonomy" id="209389"/>
    <lineage>
        <taxon>Bacteria</taxon>
        <taxon>Bacillati</taxon>
        <taxon>Bacillota</taxon>
        <taxon>Bacilli</taxon>
        <taxon>Bacillales</taxon>
        <taxon>Bacillaceae</taxon>
        <taxon>Heyndrickxia</taxon>
    </lineage>
</organism>
<evidence type="ECO:0000313" key="1">
    <source>
        <dbReference type="EMBL" id="MED1203882.1"/>
    </source>
</evidence>
<protein>
    <submittedName>
        <fullName evidence="1">CdaR family protein</fullName>
    </submittedName>
</protein>
<dbReference type="RefSeq" id="WP_066268058.1">
    <property type="nucleotide sequence ID" value="NZ_JARMAB010000017.1"/>
</dbReference>
<proteinExistence type="predicted"/>
<dbReference type="PANTHER" id="PTHR37804">
    <property type="entry name" value="CDAA REGULATORY PROTEIN CDAR"/>
    <property type="match status" value="1"/>
</dbReference>
<dbReference type="Gene3D" id="2.170.120.30">
    <property type="match status" value="2"/>
</dbReference>
<accession>A0ABU6MKW8</accession>
<evidence type="ECO:0000313" key="2">
    <source>
        <dbReference type="Proteomes" id="UP001341444"/>
    </source>
</evidence>
<sequence length="415" mass="45117">MDKWMDSPWFIRAIALVLAILLFTSVNNELSGSNRDIGFAQNSDQETVQGVPVEIYYDTSNLVVYGAPKKVDVTISGPKSIVQNTKAVRDFSVYLDLRNAKIGTQRVKLKTKDLSTKLNAKINPAYVDVSVQEKVSVNYKVEPEFNQHLLADGYEAKTPSVDPQTVTITGGKDVISQISYVKASIDLDGEINSSFTRDAEVQVLDKNLNKLDVNVEPDTVQITVPVDNPSKTVPITVNPVGQESSNIAIKSITTTPKTIKIYGRSDVLKDIDALPVNVDISKITKSQDISVPLSPPDGVNKLSEGTVTVHVETEDKAEHKTFSNLSIDTEGLPSTDTVQFITPPNGKIDLTASGKSGDVQNLSSSDFQVFVDLSGLDPGDHTVNVEVKGPNKVDWKVSTQSVKVTLKDNQQSSNT</sequence>